<sequence>ARVSLCAKNMEAKRGRCPRGWSSSPMARRPARSWGRVPMAPGCPPQRGGRSRSNPWRPGQLP</sequence>
<accession>A0A382W0Z9</accession>
<organism evidence="2">
    <name type="scientific">marine metagenome</name>
    <dbReference type="NCBI Taxonomy" id="408172"/>
    <lineage>
        <taxon>unclassified sequences</taxon>
        <taxon>metagenomes</taxon>
        <taxon>ecological metagenomes</taxon>
    </lineage>
</organism>
<proteinExistence type="predicted"/>
<evidence type="ECO:0000256" key="1">
    <source>
        <dbReference type="SAM" id="MobiDB-lite"/>
    </source>
</evidence>
<dbReference type="EMBL" id="UINC01156120">
    <property type="protein sequence ID" value="SVD52354.1"/>
    <property type="molecule type" value="Genomic_DNA"/>
</dbReference>
<gene>
    <name evidence="2" type="ORF">METZ01_LOCUS405208</name>
</gene>
<name>A0A382W0Z9_9ZZZZ</name>
<evidence type="ECO:0000313" key="2">
    <source>
        <dbReference type="EMBL" id="SVD52354.1"/>
    </source>
</evidence>
<feature type="non-terminal residue" evidence="2">
    <location>
        <position position="1"/>
    </location>
</feature>
<dbReference type="AlphaFoldDB" id="A0A382W0Z9"/>
<reference evidence="2" key="1">
    <citation type="submission" date="2018-05" db="EMBL/GenBank/DDBJ databases">
        <authorList>
            <person name="Lanie J.A."/>
            <person name="Ng W.-L."/>
            <person name="Kazmierczak K.M."/>
            <person name="Andrzejewski T.M."/>
            <person name="Davidsen T.M."/>
            <person name="Wayne K.J."/>
            <person name="Tettelin H."/>
            <person name="Glass J.I."/>
            <person name="Rusch D."/>
            <person name="Podicherti R."/>
            <person name="Tsui H.-C.T."/>
            <person name="Winkler M.E."/>
        </authorList>
    </citation>
    <scope>NUCLEOTIDE SEQUENCE</scope>
</reference>
<feature type="non-terminal residue" evidence="2">
    <location>
        <position position="62"/>
    </location>
</feature>
<feature type="region of interest" description="Disordered" evidence="1">
    <location>
        <begin position="15"/>
        <end position="62"/>
    </location>
</feature>
<protein>
    <submittedName>
        <fullName evidence="2">Uncharacterized protein</fullName>
    </submittedName>
</protein>